<evidence type="ECO:0000256" key="1">
    <source>
        <dbReference type="SAM" id="MobiDB-lite"/>
    </source>
</evidence>
<proteinExistence type="predicted"/>
<dbReference type="Proteomes" id="UP001241169">
    <property type="component" value="Unassembled WGS sequence"/>
</dbReference>
<organism evidence="2 3">
    <name type="scientific">Colletotrichum paranaense</name>
    <dbReference type="NCBI Taxonomy" id="1914294"/>
    <lineage>
        <taxon>Eukaryota</taxon>
        <taxon>Fungi</taxon>
        <taxon>Dikarya</taxon>
        <taxon>Ascomycota</taxon>
        <taxon>Pezizomycotina</taxon>
        <taxon>Sordariomycetes</taxon>
        <taxon>Hypocreomycetidae</taxon>
        <taxon>Glomerellales</taxon>
        <taxon>Glomerellaceae</taxon>
        <taxon>Colletotrichum</taxon>
        <taxon>Colletotrichum acutatum species complex</taxon>
    </lineage>
</organism>
<gene>
    <name evidence="2" type="ORF">CPAR01_06473</name>
</gene>
<name>A0ABQ9SLS9_9PEZI</name>
<feature type="compositionally biased region" description="Basic residues" evidence="1">
    <location>
        <begin position="260"/>
        <end position="269"/>
    </location>
</feature>
<sequence length="352" mass="39762">MALLTTWVNTHLEFTLNNVGTFMPVAFIIKEAISEKPIAEIWVTVVTGAGGDLKDAGGVFPDVAIWDDNGNRIGRYRTKLGDKRAQSSERTVKIPNNENNGQISDPQYVMLSHDTDATCIAMVQVSNGQLSGTVNADTGYKCDQGWYYSQRKFKCDNLMTKCVWLDSDHSHPNFNARAMSFHLRDMLLSPNNTPRYSFRRHLIPDGVFPFFYPVLKYNKDTVNPKLEGTDENSTEALDRFKYHKHVYKQQGESEREYRMKRTRSTRLSKRQGSDMDPDNQVLTGIPGQTARGVCEHPNSVGNLYDLCAGSVTTNCFDVNNTTVIGAQGLTGRSRNTSKRQIAKLYKTRAHWK</sequence>
<reference evidence="2 3" key="1">
    <citation type="submission" date="2016-10" db="EMBL/GenBank/DDBJ databases">
        <title>The genome sequence of Colletotrichum fioriniae PJ7.</title>
        <authorList>
            <person name="Baroncelli R."/>
        </authorList>
    </citation>
    <scope>NUCLEOTIDE SEQUENCE [LARGE SCALE GENOMIC DNA]</scope>
    <source>
        <strain evidence="2 3">IMI 384185</strain>
    </source>
</reference>
<keyword evidence="3" id="KW-1185">Reference proteome</keyword>
<evidence type="ECO:0000313" key="2">
    <source>
        <dbReference type="EMBL" id="KAK1540484.1"/>
    </source>
</evidence>
<dbReference type="RefSeq" id="XP_060349619.1">
    <property type="nucleotide sequence ID" value="XM_060490745.1"/>
</dbReference>
<feature type="region of interest" description="Disordered" evidence="1">
    <location>
        <begin position="251"/>
        <end position="280"/>
    </location>
</feature>
<protein>
    <submittedName>
        <fullName evidence="2">Uncharacterized protein</fullName>
    </submittedName>
</protein>
<comment type="caution">
    <text evidence="2">The sequence shown here is derived from an EMBL/GenBank/DDBJ whole genome shotgun (WGS) entry which is preliminary data.</text>
</comment>
<dbReference type="GeneID" id="85374644"/>
<dbReference type="EMBL" id="MOPA01000005">
    <property type="protein sequence ID" value="KAK1540484.1"/>
    <property type="molecule type" value="Genomic_DNA"/>
</dbReference>
<evidence type="ECO:0000313" key="3">
    <source>
        <dbReference type="Proteomes" id="UP001241169"/>
    </source>
</evidence>
<accession>A0ABQ9SLS9</accession>